<proteinExistence type="predicted"/>
<sequence>MASSLCWRYVYTFALAMNNTSTFTPVGYIMLFSAGICSEKSIICSAGALSSESAGFPDAGERGLMICDSVIAVFCMVDQFF</sequence>
<protein>
    <submittedName>
        <fullName evidence="1">Uncharacterized protein</fullName>
    </submittedName>
</protein>
<evidence type="ECO:0000313" key="1">
    <source>
        <dbReference type="EMBL" id="KAF2616794.1"/>
    </source>
</evidence>
<evidence type="ECO:0000313" key="2">
    <source>
        <dbReference type="Proteomes" id="UP000712281"/>
    </source>
</evidence>
<reference evidence="1" key="1">
    <citation type="submission" date="2019-12" db="EMBL/GenBank/DDBJ databases">
        <title>Genome sequencing and annotation of Brassica cretica.</title>
        <authorList>
            <person name="Studholme D.J."/>
            <person name="Sarris P.F."/>
        </authorList>
    </citation>
    <scope>NUCLEOTIDE SEQUENCE</scope>
    <source>
        <strain evidence="1">PFS-001/15</strain>
        <tissue evidence="1">Leaf</tissue>
    </source>
</reference>
<dbReference type="AlphaFoldDB" id="A0A8S9M9W4"/>
<name>A0A8S9M9W4_BRACR</name>
<dbReference type="EMBL" id="QGKW02000007">
    <property type="protein sequence ID" value="KAF2616794.1"/>
    <property type="molecule type" value="Genomic_DNA"/>
</dbReference>
<organism evidence="1 2">
    <name type="scientific">Brassica cretica</name>
    <name type="common">Mustard</name>
    <dbReference type="NCBI Taxonomy" id="69181"/>
    <lineage>
        <taxon>Eukaryota</taxon>
        <taxon>Viridiplantae</taxon>
        <taxon>Streptophyta</taxon>
        <taxon>Embryophyta</taxon>
        <taxon>Tracheophyta</taxon>
        <taxon>Spermatophyta</taxon>
        <taxon>Magnoliopsida</taxon>
        <taxon>eudicotyledons</taxon>
        <taxon>Gunneridae</taxon>
        <taxon>Pentapetalae</taxon>
        <taxon>rosids</taxon>
        <taxon>malvids</taxon>
        <taxon>Brassicales</taxon>
        <taxon>Brassicaceae</taxon>
        <taxon>Brassiceae</taxon>
        <taxon>Brassica</taxon>
    </lineage>
</organism>
<gene>
    <name evidence="1" type="ORF">F2Q68_00041526</name>
</gene>
<accession>A0A8S9M9W4</accession>
<comment type="caution">
    <text evidence="1">The sequence shown here is derived from an EMBL/GenBank/DDBJ whole genome shotgun (WGS) entry which is preliminary data.</text>
</comment>
<dbReference type="Proteomes" id="UP000712281">
    <property type="component" value="Unassembled WGS sequence"/>
</dbReference>